<keyword evidence="10" id="KW-1185">Reference proteome</keyword>
<accession>A0ABV0EKI0</accession>
<keyword evidence="7" id="KW-0418">Kinase</keyword>
<proteinExistence type="predicted"/>
<dbReference type="SUPFAM" id="SSF53062">
    <property type="entry name" value="PTS system fructose IIA component-like"/>
    <property type="match status" value="1"/>
</dbReference>
<comment type="caution">
    <text evidence="9">The sequence shown here is derived from an EMBL/GenBank/DDBJ whole genome shotgun (WGS) entry which is preliminary data.</text>
</comment>
<dbReference type="PANTHER" id="PTHR33799">
    <property type="entry name" value="PTS PERMEASE-RELATED-RELATED"/>
    <property type="match status" value="1"/>
</dbReference>
<evidence type="ECO:0000256" key="3">
    <source>
        <dbReference type="ARBA" id="ARBA00022490"/>
    </source>
</evidence>
<evidence type="ECO:0000256" key="6">
    <source>
        <dbReference type="ARBA" id="ARBA00022683"/>
    </source>
</evidence>
<dbReference type="PANTHER" id="PTHR33799:SF1">
    <property type="entry name" value="PTS SYSTEM MANNOSE-SPECIFIC EIIAB COMPONENT-RELATED"/>
    <property type="match status" value="1"/>
</dbReference>
<evidence type="ECO:0000313" key="9">
    <source>
        <dbReference type="EMBL" id="MEO1769124.1"/>
    </source>
</evidence>
<comment type="subcellular location">
    <subcellularLocation>
        <location evidence="1">Cytoplasm</location>
    </subcellularLocation>
</comment>
<dbReference type="PROSITE" id="PS51096">
    <property type="entry name" value="PTS_EIIA_TYPE_4"/>
    <property type="match status" value="1"/>
</dbReference>
<evidence type="ECO:0000313" key="10">
    <source>
        <dbReference type="Proteomes" id="UP000664357"/>
    </source>
</evidence>
<organism evidence="9 10">
    <name type="scientific">Candidatus Enterococcus ferrettii</name>
    <dbReference type="NCBI Taxonomy" id="2815324"/>
    <lineage>
        <taxon>Bacteria</taxon>
        <taxon>Bacillati</taxon>
        <taxon>Bacillota</taxon>
        <taxon>Bacilli</taxon>
        <taxon>Lactobacillales</taxon>
        <taxon>Enterococcaceae</taxon>
        <taxon>Enterococcus</taxon>
    </lineage>
</organism>
<dbReference type="RefSeq" id="WP_207702378.1">
    <property type="nucleotide sequence ID" value="NZ_JAFREL020000001.1"/>
</dbReference>
<keyword evidence="5" id="KW-0808">Transferase</keyword>
<dbReference type="InterPro" id="IPR036662">
    <property type="entry name" value="PTS_EIIA_man-typ_sf"/>
</dbReference>
<evidence type="ECO:0000256" key="4">
    <source>
        <dbReference type="ARBA" id="ARBA00022597"/>
    </source>
</evidence>
<dbReference type="Pfam" id="PF03610">
    <property type="entry name" value="EIIA-man"/>
    <property type="match status" value="1"/>
</dbReference>
<keyword evidence="4" id="KW-0762">Sugar transport</keyword>
<evidence type="ECO:0000259" key="8">
    <source>
        <dbReference type="PROSITE" id="PS51096"/>
    </source>
</evidence>
<evidence type="ECO:0000256" key="7">
    <source>
        <dbReference type="ARBA" id="ARBA00022777"/>
    </source>
</evidence>
<reference evidence="9 10" key="1">
    <citation type="submission" date="2021-03" db="EMBL/GenBank/DDBJ databases">
        <authorList>
            <person name="Gilmore M.S."/>
            <person name="Schwartzman J."/>
            <person name="Van Tyne D."/>
            <person name="Martin M."/>
            <person name="Earl A.M."/>
            <person name="Manson A.L."/>
            <person name="Straub T."/>
            <person name="Salamzade R."/>
            <person name="Saavedra J."/>
            <person name="Lebreton F."/>
            <person name="Prichula J."/>
            <person name="Schaufler K."/>
            <person name="Gaca A."/>
            <person name="Sgardioli B."/>
            <person name="Wagenaar J."/>
            <person name="Strong T."/>
        </authorList>
    </citation>
    <scope>NUCLEOTIDE SEQUENCE [LARGE SCALE GENOMIC DNA]</scope>
    <source>
        <strain evidence="9 10">665A</strain>
    </source>
</reference>
<evidence type="ECO:0000256" key="5">
    <source>
        <dbReference type="ARBA" id="ARBA00022679"/>
    </source>
</evidence>
<dbReference type="Gene3D" id="3.40.50.510">
    <property type="entry name" value="Phosphotransferase system, mannose-type IIA component"/>
    <property type="match status" value="1"/>
</dbReference>
<dbReference type="InterPro" id="IPR004701">
    <property type="entry name" value="PTS_EIIA_man-typ"/>
</dbReference>
<keyword evidence="3" id="KW-0963">Cytoplasm</keyword>
<feature type="domain" description="PTS EIIA type-4" evidence="8">
    <location>
        <begin position="1"/>
        <end position="128"/>
    </location>
</feature>
<dbReference type="EMBL" id="JAFREL020000001">
    <property type="protein sequence ID" value="MEO1769124.1"/>
    <property type="molecule type" value="Genomic_DNA"/>
</dbReference>
<evidence type="ECO:0000256" key="1">
    <source>
        <dbReference type="ARBA" id="ARBA00004496"/>
    </source>
</evidence>
<keyword evidence="2" id="KW-0813">Transport</keyword>
<sequence length="143" mass="15807">MAGILLVTHGEMANGIMDSLSLIMGEQENYLTMGLKHGDDIGEFNEQIQKGIVQLDQGNGVLVLVDLFSASPYNQAAMCFSQLQGAHDYRLISGVNLPMVVEAFNQRLIGSDLETMYQAAMQTGQEGIKEFFEEMEKINQRSV</sequence>
<dbReference type="InterPro" id="IPR051471">
    <property type="entry name" value="Bacterial_PTS_sugar_comp"/>
</dbReference>
<evidence type="ECO:0000256" key="2">
    <source>
        <dbReference type="ARBA" id="ARBA00022448"/>
    </source>
</evidence>
<gene>
    <name evidence="9" type="ORF">JZO67_001063</name>
</gene>
<reference evidence="9 10" key="2">
    <citation type="submission" date="2024-02" db="EMBL/GenBank/DDBJ databases">
        <title>The Genome Sequence of Enterococcus sp. DIV0159.</title>
        <authorList>
            <person name="Earl A."/>
            <person name="Manson A."/>
            <person name="Gilmore M."/>
            <person name="Sanders J."/>
            <person name="Shea T."/>
            <person name="Howe W."/>
            <person name="Livny J."/>
            <person name="Cuomo C."/>
            <person name="Neafsey D."/>
            <person name="Birren B."/>
        </authorList>
    </citation>
    <scope>NUCLEOTIDE SEQUENCE [LARGE SCALE GENOMIC DNA]</scope>
    <source>
        <strain evidence="9 10">665A</strain>
    </source>
</reference>
<protein>
    <submittedName>
        <fullName evidence="9">PTS system, mannose-specific IIA component</fullName>
    </submittedName>
</protein>
<dbReference type="InterPro" id="IPR033887">
    <property type="entry name" value="PTS_IIA_man"/>
</dbReference>
<dbReference type="Proteomes" id="UP000664357">
    <property type="component" value="Unassembled WGS sequence"/>
</dbReference>
<name>A0ABV0EKI0_9ENTE</name>
<dbReference type="CDD" id="cd00006">
    <property type="entry name" value="PTS_IIA_man"/>
    <property type="match status" value="1"/>
</dbReference>
<keyword evidence="6" id="KW-0598">Phosphotransferase system</keyword>